<dbReference type="InterPro" id="IPR021598">
    <property type="entry name" value="DUF3221"/>
</dbReference>
<dbReference type="PROSITE" id="PS51257">
    <property type="entry name" value="PROKAR_LIPOPROTEIN"/>
    <property type="match status" value="1"/>
</dbReference>
<name>A0A2Z2K9V9_9BACL</name>
<sequence length="116" mass="13349">MFQKTSTITKWTLIFVFLLLVTACSNDDKVFKGIVHTVDVENKRILVISQIKEEDLSKDYKEVLESNKYSQAIWVNKVAPSKYKKGDEIEVFFKASDDSFPAQVTAKKIVKSRIEQ</sequence>
<dbReference type="OrthoDB" id="2619173at2"/>
<feature type="chain" id="PRO_5039543041" description="DUF3221 domain-containing protein" evidence="1">
    <location>
        <begin position="26"/>
        <end position="116"/>
    </location>
</feature>
<reference evidence="2 3" key="1">
    <citation type="submission" date="2017-06" db="EMBL/GenBank/DDBJ databases">
        <title>Complete genome sequence of Paenibacillus donghaensis KCTC 13049T isolated from East Sea sediment, South Korea.</title>
        <authorList>
            <person name="Jung B.K."/>
            <person name="Hong S.-J."/>
            <person name="Shin J.-H."/>
        </authorList>
    </citation>
    <scope>NUCLEOTIDE SEQUENCE [LARGE SCALE GENOMIC DNA]</scope>
    <source>
        <strain evidence="2 3">KCTC 13049</strain>
    </source>
</reference>
<evidence type="ECO:0000313" key="3">
    <source>
        <dbReference type="Proteomes" id="UP000249890"/>
    </source>
</evidence>
<keyword evidence="1" id="KW-0732">Signal</keyword>
<gene>
    <name evidence="2" type="ORF">B9T62_05410</name>
</gene>
<feature type="signal peptide" evidence="1">
    <location>
        <begin position="1"/>
        <end position="25"/>
    </location>
</feature>
<dbReference type="KEGG" id="pdh:B9T62_05410"/>
<dbReference type="EMBL" id="CP021780">
    <property type="protein sequence ID" value="ASA20285.1"/>
    <property type="molecule type" value="Genomic_DNA"/>
</dbReference>
<dbReference type="Pfam" id="PF11518">
    <property type="entry name" value="DUF3221"/>
    <property type="match status" value="1"/>
</dbReference>
<dbReference type="Proteomes" id="UP000249890">
    <property type="component" value="Chromosome"/>
</dbReference>
<evidence type="ECO:0000256" key="1">
    <source>
        <dbReference type="SAM" id="SignalP"/>
    </source>
</evidence>
<accession>A0A2Z2K9V9</accession>
<evidence type="ECO:0000313" key="2">
    <source>
        <dbReference type="EMBL" id="ASA20285.1"/>
    </source>
</evidence>
<proteinExistence type="predicted"/>
<dbReference type="RefSeq" id="WP_087914307.1">
    <property type="nucleotide sequence ID" value="NZ_CP021780.1"/>
</dbReference>
<dbReference type="AlphaFoldDB" id="A0A2Z2K9V9"/>
<dbReference type="Gene3D" id="2.40.50.140">
    <property type="entry name" value="Nucleic acid-binding proteins"/>
    <property type="match status" value="1"/>
</dbReference>
<protein>
    <recommendedName>
        <fullName evidence="4">DUF3221 domain-containing protein</fullName>
    </recommendedName>
</protein>
<organism evidence="2 3">
    <name type="scientific">Paenibacillus donghaensis</name>
    <dbReference type="NCBI Taxonomy" id="414771"/>
    <lineage>
        <taxon>Bacteria</taxon>
        <taxon>Bacillati</taxon>
        <taxon>Bacillota</taxon>
        <taxon>Bacilli</taxon>
        <taxon>Bacillales</taxon>
        <taxon>Paenibacillaceae</taxon>
        <taxon>Paenibacillus</taxon>
    </lineage>
</organism>
<evidence type="ECO:0008006" key="4">
    <source>
        <dbReference type="Google" id="ProtNLM"/>
    </source>
</evidence>
<dbReference type="InterPro" id="IPR012340">
    <property type="entry name" value="NA-bd_OB-fold"/>
</dbReference>
<keyword evidence="3" id="KW-1185">Reference proteome</keyword>